<dbReference type="EMBL" id="CP019285">
    <property type="protein sequence ID" value="APW97766.1"/>
    <property type="molecule type" value="Genomic_DNA"/>
</dbReference>
<reference evidence="5 8" key="1">
    <citation type="journal article" date="2011" name="J. Bacteriol.">
        <title>Genome sequence of Halobiforma lacisalsi AJ5, an extremely halophilic archaeon which harbors a bop gene.</title>
        <authorList>
            <person name="Jiang X."/>
            <person name="Wang S."/>
            <person name="Cheng H."/>
            <person name="Huo Y."/>
            <person name="Zhang X."/>
            <person name="Zhu X."/>
            <person name="Han X."/>
            <person name="Ni P."/>
            <person name="Wu M."/>
        </authorList>
    </citation>
    <scope>NUCLEOTIDE SEQUENCE [LARGE SCALE GENOMIC DNA]</scope>
    <source>
        <strain evidence="5 8">AJ5</strain>
    </source>
</reference>
<reference evidence="6 7" key="2">
    <citation type="journal article" date="2014" name="PLoS Genet.">
        <title>Phylogenetically driven sequencing of extremely halophilic archaea reveals strategies for static and dynamic osmo-response.</title>
        <authorList>
            <person name="Becker E.A."/>
            <person name="Seitzer P.M."/>
            <person name="Tritt A."/>
            <person name="Larsen D."/>
            <person name="Krusor M."/>
            <person name="Yao A.I."/>
            <person name="Wu D."/>
            <person name="Madern D."/>
            <person name="Eisen J.A."/>
            <person name="Darling A.E."/>
            <person name="Facciotti M.T."/>
        </authorList>
    </citation>
    <scope>NUCLEOTIDE SEQUENCE [LARGE SCALE GENOMIC DNA]</scope>
    <source>
        <strain evidence="6 7">AJ5</strain>
    </source>
</reference>
<reference evidence="5" key="3">
    <citation type="submission" date="2017-01" db="EMBL/GenBank/DDBJ databases">
        <authorList>
            <person name="Mah S.A."/>
            <person name="Swanson W.J."/>
            <person name="Moy G.W."/>
            <person name="Vacquier V.D."/>
        </authorList>
    </citation>
    <scope>NUCLEOTIDE SEQUENCE</scope>
    <source>
        <strain evidence="5">AJ5</strain>
    </source>
</reference>
<evidence type="ECO:0000259" key="4">
    <source>
        <dbReference type="PROSITE" id="PS01031"/>
    </source>
</evidence>
<dbReference type="InterPro" id="IPR002068">
    <property type="entry name" value="A-crystallin/Hsp20_dom"/>
</dbReference>
<dbReference type="PATRIC" id="fig|358396.7.peg.271"/>
<dbReference type="Proteomes" id="UP000011555">
    <property type="component" value="Unassembled WGS sequence"/>
</dbReference>
<keyword evidence="6" id="KW-0346">Stress response</keyword>
<dbReference type="Gene3D" id="2.60.40.790">
    <property type="match status" value="1"/>
</dbReference>
<dbReference type="Proteomes" id="UP000186547">
    <property type="component" value="Chromosome"/>
</dbReference>
<feature type="domain" description="SHSP" evidence="4">
    <location>
        <begin position="6"/>
        <end position="123"/>
    </location>
</feature>
<dbReference type="STRING" id="358396.CHINAEXTREME_08240"/>
<dbReference type="PROSITE" id="PS01031">
    <property type="entry name" value="SHSP"/>
    <property type="match status" value="1"/>
</dbReference>
<dbReference type="CDD" id="cd06464">
    <property type="entry name" value="ACD_sHsps-like"/>
    <property type="match status" value="1"/>
</dbReference>
<evidence type="ECO:0000313" key="8">
    <source>
        <dbReference type="Proteomes" id="UP000186547"/>
    </source>
</evidence>
<sequence>MSALRDALRDLSEDVFFDLLESDDAYLLVVDVPGVTAESIDLTIEDGTLSIDARRVKDRDVPDEYQYIEENRSLFFDVTLPIPKDAIPGNAETAVERGVLELTLPKRGGGETKIEVVDDADVDSSATGARDEGGDEGNGGATQDADMDADGGTETDNSDETTDDAEPR</sequence>
<evidence type="ECO:0000256" key="3">
    <source>
        <dbReference type="SAM" id="MobiDB-lite"/>
    </source>
</evidence>
<dbReference type="eggNOG" id="arCOG01835">
    <property type="taxonomic scope" value="Archaea"/>
</dbReference>
<evidence type="ECO:0000313" key="5">
    <source>
        <dbReference type="EMBL" id="APW97766.1"/>
    </source>
</evidence>
<evidence type="ECO:0000313" key="6">
    <source>
        <dbReference type="EMBL" id="EMA37489.1"/>
    </source>
</evidence>
<proteinExistence type="inferred from homology"/>
<dbReference type="Pfam" id="PF00011">
    <property type="entry name" value="HSP20"/>
    <property type="match status" value="1"/>
</dbReference>
<dbReference type="InterPro" id="IPR008978">
    <property type="entry name" value="HSP20-like_chaperone"/>
</dbReference>
<evidence type="ECO:0000313" key="7">
    <source>
        <dbReference type="Proteomes" id="UP000011555"/>
    </source>
</evidence>
<dbReference type="AlphaFoldDB" id="M0LYT2"/>
<feature type="compositionally biased region" description="Acidic residues" evidence="3">
    <location>
        <begin position="145"/>
        <end position="168"/>
    </location>
</feature>
<dbReference type="RefSeq" id="WP_007140026.1">
    <property type="nucleotide sequence ID" value="NZ_AOLZ01000012.1"/>
</dbReference>
<dbReference type="KEGG" id="hlc:CHINAEXTREME08240"/>
<gene>
    <name evidence="6" type="ORF">C445_01341</name>
    <name evidence="5" type="ORF">CHINAEXTREME_08240</name>
</gene>
<organism evidence="6 7">
    <name type="scientific">Natronobacterium lacisalsi AJ5</name>
    <dbReference type="NCBI Taxonomy" id="358396"/>
    <lineage>
        <taxon>Archaea</taxon>
        <taxon>Methanobacteriati</taxon>
        <taxon>Methanobacteriota</taxon>
        <taxon>Stenosarchaea group</taxon>
        <taxon>Halobacteria</taxon>
        <taxon>Halobacteriales</taxon>
        <taxon>Natrialbaceae</taxon>
        <taxon>Natronobacterium</taxon>
    </lineage>
</organism>
<protein>
    <submittedName>
        <fullName evidence="5 6">Heat-shock protein Hsp20</fullName>
    </submittedName>
</protein>
<keyword evidence="7" id="KW-1185">Reference proteome</keyword>
<evidence type="ECO:0000256" key="1">
    <source>
        <dbReference type="PROSITE-ProRule" id="PRU00285"/>
    </source>
</evidence>
<accession>M0LYT2</accession>
<evidence type="ECO:0000256" key="2">
    <source>
        <dbReference type="RuleBase" id="RU003616"/>
    </source>
</evidence>
<feature type="region of interest" description="Disordered" evidence="3">
    <location>
        <begin position="111"/>
        <end position="168"/>
    </location>
</feature>
<dbReference type="EMBL" id="AOLZ01000012">
    <property type="protein sequence ID" value="EMA37489.1"/>
    <property type="molecule type" value="Genomic_DNA"/>
</dbReference>
<dbReference type="GeneID" id="30921106"/>
<name>M0LYT2_NATLA</name>
<comment type="similarity">
    <text evidence="1 2">Belongs to the small heat shock protein (HSP20) family.</text>
</comment>
<dbReference type="SUPFAM" id="SSF49764">
    <property type="entry name" value="HSP20-like chaperones"/>
    <property type="match status" value="1"/>
</dbReference>